<feature type="region of interest" description="Disordered" evidence="1">
    <location>
        <begin position="316"/>
        <end position="345"/>
    </location>
</feature>
<dbReference type="AlphaFoldDB" id="A0A165ES03"/>
<proteinExistence type="predicted"/>
<feature type="compositionally biased region" description="Polar residues" evidence="1">
    <location>
        <begin position="319"/>
        <end position="328"/>
    </location>
</feature>
<name>A0A165ES03_EXIGL</name>
<organism evidence="2 3">
    <name type="scientific">Exidia glandulosa HHB12029</name>
    <dbReference type="NCBI Taxonomy" id="1314781"/>
    <lineage>
        <taxon>Eukaryota</taxon>
        <taxon>Fungi</taxon>
        <taxon>Dikarya</taxon>
        <taxon>Basidiomycota</taxon>
        <taxon>Agaricomycotina</taxon>
        <taxon>Agaricomycetes</taxon>
        <taxon>Auriculariales</taxon>
        <taxon>Exidiaceae</taxon>
        <taxon>Exidia</taxon>
    </lineage>
</organism>
<feature type="compositionally biased region" description="Acidic residues" evidence="1">
    <location>
        <begin position="242"/>
        <end position="251"/>
    </location>
</feature>
<keyword evidence="3" id="KW-1185">Reference proteome</keyword>
<feature type="region of interest" description="Disordered" evidence="1">
    <location>
        <begin position="177"/>
        <end position="262"/>
    </location>
</feature>
<evidence type="ECO:0008006" key="4">
    <source>
        <dbReference type="Google" id="ProtNLM"/>
    </source>
</evidence>
<accession>A0A165ES03</accession>
<sequence length="389" mass="41900">MARVIYAQRPIDDMSAEEQRAEYDDICAREELWQRLKVAIKVDCEKDETPIVLAMLERWILLDQYRLPPQDAAHAKKRLDELRTALDSLETTTYASSRARDAAERSFATAATDCAQSWAAKAYGVPGANFNANEYAWIRARPAKAVEECFGPAMPAPNLSNARANRNRRKDALQAALGEDEQGAGPAPSAASSGGGTEPRKRRVILRVAPNDNGSREPRKRARVQTSSSGSGEDVSSRASTEDEDEVDGESGDVSKAPVSTEEGIVDGSEAYVACVRCRKRGHVCQVRLVERNPRVPGACARCSAQKEKCEGAVWKAPQSPQVSSPTVQRAADAPRGDGEGSDAPTRVASLELSVAELSGKVDALGAQLQRVEEMLKVVIAAVAPTPSS</sequence>
<feature type="compositionally biased region" description="Low complexity" evidence="1">
    <location>
        <begin position="183"/>
        <end position="192"/>
    </location>
</feature>
<evidence type="ECO:0000313" key="3">
    <source>
        <dbReference type="Proteomes" id="UP000077266"/>
    </source>
</evidence>
<evidence type="ECO:0000256" key="1">
    <source>
        <dbReference type="SAM" id="MobiDB-lite"/>
    </source>
</evidence>
<dbReference type="EMBL" id="KV426122">
    <property type="protein sequence ID" value="KZV87550.1"/>
    <property type="molecule type" value="Genomic_DNA"/>
</dbReference>
<evidence type="ECO:0000313" key="2">
    <source>
        <dbReference type="EMBL" id="KZV87550.1"/>
    </source>
</evidence>
<gene>
    <name evidence="2" type="ORF">EXIGLDRAFT_773543</name>
</gene>
<dbReference type="Proteomes" id="UP000077266">
    <property type="component" value="Unassembled WGS sequence"/>
</dbReference>
<protein>
    <recommendedName>
        <fullName evidence="4">Zn(2)-C6 fungal-type domain-containing protein</fullName>
    </recommendedName>
</protein>
<dbReference type="InParanoid" id="A0A165ES03"/>
<feature type="compositionally biased region" description="Low complexity" evidence="1">
    <location>
        <begin position="227"/>
        <end position="239"/>
    </location>
</feature>
<reference evidence="2 3" key="1">
    <citation type="journal article" date="2016" name="Mol. Biol. Evol.">
        <title>Comparative Genomics of Early-Diverging Mushroom-Forming Fungi Provides Insights into the Origins of Lignocellulose Decay Capabilities.</title>
        <authorList>
            <person name="Nagy L.G."/>
            <person name="Riley R."/>
            <person name="Tritt A."/>
            <person name="Adam C."/>
            <person name="Daum C."/>
            <person name="Floudas D."/>
            <person name="Sun H."/>
            <person name="Yadav J.S."/>
            <person name="Pangilinan J."/>
            <person name="Larsson K.H."/>
            <person name="Matsuura K."/>
            <person name="Barry K."/>
            <person name="Labutti K."/>
            <person name="Kuo R."/>
            <person name="Ohm R.A."/>
            <person name="Bhattacharya S.S."/>
            <person name="Shirouzu T."/>
            <person name="Yoshinaga Y."/>
            <person name="Martin F.M."/>
            <person name="Grigoriev I.V."/>
            <person name="Hibbett D.S."/>
        </authorList>
    </citation>
    <scope>NUCLEOTIDE SEQUENCE [LARGE SCALE GENOMIC DNA]</scope>
    <source>
        <strain evidence="2 3">HHB12029</strain>
    </source>
</reference>